<keyword evidence="3" id="KW-1185">Reference proteome</keyword>
<accession>A0A371FZA6</accession>
<organism evidence="2 3">
    <name type="scientific">Mucuna pruriens</name>
    <name type="common">Velvet bean</name>
    <name type="synonym">Dolichos pruriens</name>
    <dbReference type="NCBI Taxonomy" id="157652"/>
    <lineage>
        <taxon>Eukaryota</taxon>
        <taxon>Viridiplantae</taxon>
        <taxon>Streptophyta</taxon>
        <taxon>Embryophyta</taxon>
        <taxon>Tracheophyta</taxon>
        <taxon>Spermatophyta</taxon>
        <taxon>Magnoliopsida</taxon>
        <taxon>eudicotyledons</taxon>
        <taxon>Gunneridae</taxon>
        <taxon>Pentapetalae</taxon>
        <taxon>rosids</taxon>
        <taxon>fabids</taxon>
        <taxon>Fabales</taxon>
        <taxon>Fabaceae</taxon>
        <taxon>Papilionoideae</taxon>
        <taxon>50 kb inversion clade</taxon>
        <taxon>NPAAA clade</taxon>
        <taxon>indigoferoid/millettioid clade</taxon>
        <taxon>Phaseoleae</taxon>
        <taxon>Mucuna</taxon>
    </lineage>
</organism>
<evidence type="ECO:0000256" key="1">
    <source>
        <dbReference type="SAM" id="MobiDB-lite"/>
    </source>
</evidence>
<dbReference type="Gene3D" id="2.40.70.10">
    <property type="entry name" value="Acid Proteases"/>
    <property type="match status" value="1"/>
</dbReference>
<proteinExistence type="predicted"/>
<feature type="compositionally biased region" description="Polar residues" evidence="1">
    <location>
        <begin position="341"/>
        <end position="353"/>
    </location>
</feature>
<dbReference type="AlphaFoldDB" id="A0A371FZA6"/>
<protein>
    <submittedName>
        <fullName evidence="2">Uncharacterized protein</fullName>
    </submittedName>
</protein>
<feature type="non-terminal residue" evidence="2">
    <location>
        <position position="1"/>
    </location>
</feature>
<feature type="compositionally biased region" description="Polar residues" evidence="1">
    <location>
        <begin position="363"/>
        <end position="380"/>
    </location>
</feature>
<dbReference type="PANTHER" id="PTHR33067">
    <property type="entry name" value="RNA-DIRECTED DNA POLYMERASE-RELATED"/>
    <property type="match status" value="1"/>
</dbReference>
<dbReference type="Proteomes" id="UP000257109">
    <property type="component" value="Unassembled WGS sequence"/>
</dbReference>
<evidence type="ECO:0000313" key="3">
    <source>
        <dbReference type="Proteomes" id="UP000257109"/>
    </source>
</evidence>
<evidence type="ECO:0000313" key="2">
    <source>
        <dbReference type="EMBL" id="RDX83647.1"/>
    </source>
</evidence>
<sequence length="435" mass="48945">MASNTQQFRIRGASTNKPVNEVGVVDNLRMENQLIELTSLVRQLVVSQHQEIPQVKNSRVQQEAKTTPLPFPSQTISGKKIEIDEELLKMFRRVEINIPLLDAMKQIPRYAKFLKELCIHKRNKLKEGAEVGGVLSTFIQKEVTAGTKPALPRKCRDPRIFSVPCTIGCCTFADAMLDLGALIYVMPASMYKYFNFGDLELIEPIGILEDVLIQVNYLIFPTNFYVLEMEDETFGKGSTLILGWPFQMTARTKIDVHVGTFSMEFGANLVQFNIFDAIRHPTKDHSLYSMDLIDKLVNKYNQFDSDSSNMTILVEISNMLEGTGSVMGDAGATRMNGVLNRPNSGNHKQTQAKTDPVHLIPTRPTQPRSITDSFASQSPPNELRSLPRSVVPGHYSQQPQIGTRREIADSPSVTQEINRVETFRPSRNQSLYLHA</sequence>
<reference evidence="2" key="1">
    <citation type="submission" date="2018-05" db="EMBL/GenBank/DDBJ databases">
        <title>Draft genome of Mucuna pruriens seed.</title>
        <authorList>
            <person name="Nnadi N.E."/>
            <person name="Vos R."/>
            <person name="Hasami M.H."/>
            <person name="Devisetty U.K."/>
            <person name="Aguiy J.C."/>
        </authorList>
    </citation>
    <scope>NUCLEOTIDE SEQUENCE [LARGE SCALE GENOMIC DNA]</scope>
    <source>
        <strain evidence="2">JCA_2017</strain>
    </source>
</reference>
<dbReference type="OrthoDB" id="1433126at2759"/>
<name>A0A371FZA6_MUCPR</name>
<dbReference type="PANTHER" id="PTHR33067:SF15">
    <property type="entry name" value="RNA-DIRECTED DNA POLYMERASE"/>
    <property type="match status" value="1"/>
</dbReference>
<gene>
    <name evidence="2" type="ORF">CR513_35414</name>
</gene>
<comment type="caution">
    <text evidence="2">The sequence shown here is derived from an EMBL/GenBank/DDBJ whole genome shotgun (WGS) entry which is preliminary data.</text>
</comment>
<dbReference type="EMBL" id="QJKJ01007290">
    <property type="protein sequence ID" value="RDX83647.1"/>
    <property type="molecule type" value="Genomic_DNA"/>
</dbReference>
<dbReference type="InterPro" id="IPR021109">
    <property type="entry name" value="Peptidase_aspartic_dom_sf"/>
</dbReference>
<feature type="region of interest" description="Disordered" evidence="1">
    <location>
        <begin position="340"/>
        <end position="412"/>
    </location>
</feature>